<dbReference type="Proteomes" id="UP000321577">
    <property type="component" value="Unassembled WGS sequence"/>
</dbReference>
<evidence type="ECO:0008006" key="5">
    <source>
        <dbReference type="Google" id="ProtNLM"/>
    </source>
</evidence>
<sequence>MTKLPWLLLLHSLPPNSGALRLSLWRQLKRLGAVSLKTAASVLPDRPELYESFQWLAQRVREQGGNATLVRSQDVDGISDAELIQMFQEARAADYAEILETIRPLLPAKAKKPKASPEEVEKIASRYQAVRQIDFFDCPKGDEVQDLLRRVGDEPASASSKKLTIKDYQIRVWLTRPKPEVDRVGSAWLIQRFIDAQATFIFASETSAHPEALPYDMVGVEFGHQGDDCTFETLIKRFALKDPALQQVAAIIHDADLGDGRHGTQEGHGLLAIFRGWALMGWSDHEILAHGFECFDALYRQLSTRTRKTPAK</sequence>
<evidence type="ECO:0000313" key="3">
    <source>
        <dbReference type="EMBL" id="GEP45736.1"/>
    </source>
</evidence>
<feature type="domain" description="ChrB N-terminal" evidence="2">
    <location>
        <begin position="21"/>
        <end position="100"/>
    </location>
</feature>
<protein>
    <recommendedName>
        <fullName evidence="5">ChrB protein</fullName>
    </recommendedName>
</protein>
<gene>
    <name evidence="3" type="ORF">BGE01nite_50270</name>
</gene>
<feature type="domain" description="ChrB C-terminal" evidence="1">
    <location>
        <begin position="173"/>
        <end position="301"/>
    </location>
</feature>
<keyword evidence="4" id="KW-1185">Reference proteome</keyword>
<dbReference type="EMBL" id="BKAG01000057">
    <property type="protein sequence ID" value="GEP45736.1"/>
    <property type="molecule type" value="Genomic_DNA"/>
</dbReference>
<evidence type="ECO:0000259" key="2">
    <source>
        <dbReference type="Pfam" id="PF20229"/>
    </source>
</evidence>
<reference evidence="3 4" key="1">
    <citation type="submission" date="2019-07" db="EMBL/GenBank/DDBJ databases">
        <title>Whole genome shotgun sequence of Brevifollis gellanilyticus NBRC 108608.</title>
        <authorList>
            <person name="Hosoyama A."/>
            <person name="Uohara A."/>
            <person name="Ohji S."/>
            <person name="Ichikawa N."/>
        </authorList>
    </citation>
    <scope>NUCLEOTIDE SEQUENCE [LARGE SCALE GENOMIC DNA]</scope>
    <source>
        <strain evidence="3 4">NBRC 108608</strain>
    </source>
</reference>
<proteinExistence type="predicted"/>
<comment type="caution">
    <text evidence="3">The sequence shown here is derived from an EMBL/GenBank/DDBJ whole genome shotgun (WGS) entry which is preliminary data.</text>
</comment>
<dbReference type="AlphaFoldDB" id="A0A512MGA1"/>
<accession>A0A512MGA1</accession>
<dbReference type="RefSeq" id="WP_146854907.1">
    <property type="nucleotide sequence ID" value="NZ_BKAG01000057.1"/>
</dbReference>
<dbReference type="Pfam" id="PF09828">
    <property type="entry name" value="ChrB_C"/>
    <property type="match status" value="1"/>
</dbReference>
<evidence type="ECO:0000259" key="1">
    <source>
        <dbReference type="Pfam" id="PF09828"/>
    </source>
</evidence>
<name>A0A512MGA1_9BACT</name>
<organism evidence="3 4">
    <name type="scientific">Brevifollis gellanilyticus</name>
    <dbReference type="NCBI Taxonomy" id="748831"/>
    <lineage>
        <taxon>Bacteria</taxon>
        <taxon>Pseudomonadati</taxon>
        <taxon>Verrucomicrobiota</taxon>
        <taxon>Verrucomicrobiia</taxon>
        <taxon>Verrucomicrobiales</taxon>
        <taxon>Verrucomicrobiaceae</taxon>
    </lineage>
</organism>
<dbReference type="OrthoDB" id="511992at2"/>
<dbReference type="Pfam" id="PF20229">
    <property type="entry name" value="ChrB_N"/>
    <property type="match status" value="1"/>
</dbReference>
<evidence type="ECO:0000313" key="4">
    <source>
        <dbReference type="Proteomes" id="UP000321577"/>
    </source>
</evidence>
<dbReference type="InterPro" id="IPR018634">
    <property type="entry name" value="ChrB_C"/>
</dbReference>
<dbReference type="InterPro" id="IPR046858">
    <property type="entry name" value="ChrB_N"/>
</dbReference>